<accession>A0ABT8DRU0</accession>
<keyword evidence="1" id="KW-0472">Membrane</keyword>
<dbReference type="Proteomes" id="UP001228044">
    <property type="component" value="Unassembled WGS sequence"/>
</dbReference>
<sequence>MKLHDLDQPSDPAEPRRRRYWRRMQRLSAALLLLWALVGFGLSYFARALSFTFFGWPFSFWVASQGALLVFLLIVCAYAWATRRLDESFSEERG</sequence>
<evidence type="ECO:0000313" key="4">
    <source>
        <dbReference type="Proteomes" id="UP001228044"/>
    </source>
</evidence>
<proteinExistence type="predicted"/>
<keyword evidence="1" id="KW-0812">Transmembrane</keyword>
<keyword evidence="1" id="KW-1133">Transmembrane helix</keyword>
<gene>
    <name evidence="3" type="ORF">QWJ38_10710</name>
</gene>
<reference evidence="3 4" key="1">
    <citation type="submission" date="2023-06" db="EMBL/GenBank/DDBJ databases">
        <title>Pelomonas sp. PFR6 16S ribosomal RNA gene Genome sequencing and assembly.</title>
        <authorList>
            <person name="Woo H."/>
        </authorList>
    </citation>
    <scope>NUCLEOTIDE SEQUENCE [LARGE SCALE GENOMIC DNA]</scope>
    <source>
        <strain evidence="3 4">PFR6</strain>
    </source>
</reference>
<dbReference type="NCBIfam" id="TIGR03647">
    <property type="entry name" value="Na_symport_sm"/>
    <property type="match status" value="1"/>
</dbReference>
<protein>
    <submittedName>
        <fullName evidence="3">DUF4212 domain-containing protein</fullName>
    </submittedName>
</protein>
<dbReference type="InterPro" id="IPR019886">
    <property type="entry name" value="Na_symporter_ssu"/>
</dbReference>
<feature type="transmembrane region" description="Helical" evidence="1">
    <location>
        <begin position="27"/>
        <end position="46"/>
    </location>
</feature>
<evidence type="ECO:0000259" key="2">
    <source>
        <dbReference type="Pfam" id="PF13937"/>
    </source>
</evidence>
<feature type="domain" description="Sodium symporter small subunit" evidence="2">
    <location>
        <begin position="18"/>
        <end position="90"/>
    </location>
</feature>
<evidence type="ECO:0000256" key="1">
    <source>
        <dbReference type="SAM" id="Phobius"/>
    </source>
</evidence>
<dbReference type="RefSeq" id="WP_290359075.1">
    <property type="nucleotide sequence ID" value="NZ_JAUHHC010000003.1"/>
</dbReference>
<name>A0ABT8DRU0_9BURK</name>
<dbReference type="Pfam" id="PF13937">
    <property type="entry name" value="DUF4212"/>
    <property type="match status" value="1"/>
</dbReference>
<evidence type="ECO:0000313" key="3">
    <source>
        <dbReference type="EMBL" id="MDN3920751.1"/>
    </source>
</evidence>
<feature type="transmembrane region" description="Helical" evidence="1">
    <location>
        <begin position="58"/>
        <end position="81"/>
    </location>
</feature>
<organism evidence="3 4">
    <name type="scientific">Roseateles violae</name>
    <dbReference type="NCBI Taxonomy" id="3058042"/>
    <lineage>
        <taxon>Bacteria</taxon>
        <taxon>Pseudomonadati</taxon>
        <taxon>Pseudomonadota</taxon>
        <taxon>Betaproteobacteria</taxon>
        <taxon>Burkholderiales</taxon>
        <taxon>Sphaerotilaceae</taxon>
        <taxon>Roseateles</taxon>
    </lineage>
</organism>
<dbReference type="EMBL" id="JAUHHC010000003">
    <property type="protein sequence ID" value="MDN3920751.1"/>
    <property type="molecule type" value="Genomic_DNA"/>
</dbReference>
<keyword evidence="4" id="KW-1185">Reference proteome</keyword>
<comment type="caution">
    <text evidence="3">The sequence shown here is derived from an EMBL/GenBank/DDBJ whole genome shotgun (WGS) entry which is preliminary data.</text>
</comment>